<sequence length="285" mass="32786">MSRLRSIRSRSESDMANANEVPLIVTIPHSGEKVPDQTPWLKSLPEEVLMCDVDRFVDFLYEPTLHKLHIPYVKTEWHRYAADLNRVPEDVDATSVIGNSNPAGMHNRGFHWVITTYKHQLMKEPMSLDAHNELVKLVYEPFHAGVRKLYADLHEKGFKKTYHIDAHSMPSLGTSEHRDPGELRADIVVSDSKGKSCDPRFKDLVIAAYASAGFKVGYNWPYFGGRVTEQYGDPKREQHTLQVELNRSLYMDEKTKKLKPEEAKKVQEKLLFAVSYVRNNLLHIM</sequence>
<name>A0A1Z3N989_BDEBC</name>
<evidence type="ECO:0000313" key="2">
    <source>
        <dbReference type="Proteomes" id="UP000197003"/>
    </source>
</evidence>
<dbReference type="InterPro" id="IPR007709">
    <property type="entry name" value="N-FG_amidohydro"/>
</dbReference>
<dbReference type="SUPFAM" id="SSF53187">
    <property type="entry name" value="Zn-dependent exopeptidases"/>
    <property type="match status" value="1"/>
</dbReference>
<dbReference type="Pfam" id="PF05013">
    <property type="entry name" value="FGase"/>
    <property type="match status" value="1"/>
</dbReference>
<reference evidence="1 2" key="1">
    <citation type="submission" date="2017-04" db="EMBL/GenBank/DDBJ databases">
        <title>Whole genome sequence of Bdellovibrio bacteriovorus strain SSB218315.</title>
        <authorList>
            <person name="Oyedara O."/>
            <person name="Rodriguez-Perez M.A."/>
        </authorList>
    </citation>
    <scope>NUCLEOTIDE SEQUENCE [LARGE SCALE GENOMIC DNA]</scope>
    <source>
        <strain evidence="1 2">SSB218315</strain>
    </source>
</reference>
<dbReference type="Proteomes" id="UP000197003">
    <property type="component" value="Chromosome"/>
</dbReference>
<gene>
    <name evidence="1" type="ORF">B9G79_10855</name>
</gene>
<dbReference type="OrthoDB" id="5290025at2"/>
<proteinExistence type="predicted"/>
<organism evidence="1 2">
    <name type="scientific">Bdellovibrio bacteriovorus</name>
    <dbReference type="NCBI Taxonomy" id="959"/>
    <lineage>
        <taxon>Bacteria</taxon>
        <taxon>Pseudomonadati</taxon>
        <taxon>Bdellovibrionota</taxon>
        <taxon>Bdellovibrionia</taxon>
        <taxon>Bdellovibrionales</taxon>
        <taxon>Pseudobdellovibrionaceae</taxon>
        <taxon>Bdellovibrio</taxon>
    </lineage>
</organism>
<evidence type="ECO:0000313" key="1">
    <source>
        <dbReference type="EMBL" id="ASD64029.1"/>
    </source>
</evidence>
<accession>A0A1Z3N989</accession>
<dbReference type="EMBL" id="CP020946">
    <property type="protein sequence ID" value="ASD64029.1"/>
    <property type="molecule type" value="Genomic_DNA"/>
</dbReference>
<dbReference type="AlphaFoldDB" id="A0A1Z3N989"/>
<protein>
    <submittedName>
        <fullName evidence="1">Formiminoglutamase</fullName>
    </submittedName>
</protein>
<dbReference type="Gene3D" id="3.40.630.40">
    <property type="entry name" value="Zn-dependent exopeptidases"/>
    <property type="match status" value="1"/>
</dbReference>